<evidence type="ECO:0000313" key="2">
    <source>
        <dbReference type="Proteomes" id="UP000222256"/>
    </source>
</evidence>
<evidence type="ECO:0000313" key="1">
    <source>
        <dbReference type="EMBL" id="ASU03291.1"/>
    </source>
</evidence>
<dbReference type="CDD" id="cd01029">
    <property type="entry name" value="TOPRIM_primases"/>
    <property type="match status" value="1"/>
</dbReference>
<dbReference type="GeneID" id="54981614"/>
<protein>
    <recommendedName>
        <fullName evidence="3">Toprim domain-containing protein</fullName>
    </recommendedName>
</protein>
<dbReference type="KEGG" id="vg:54981614"/>
<organism evidence="1 2">
    <name type="scientific">Pseudoalteromonas phage J2-1</name>
    <dbReference type="NCBI Taxonomy" id="2023998"/>
    <lineage>
        <taxon>Viruses</taxon>
        <taxon>Duplodnaviria</taxon>
        <taxon>Heunggongvirae</taxon>
        <taxon>Uroviricota</taxon>
        <taxon>Caudoviricetes</taxon>
        <taxon>Qingdaovirus</taxon>
        <taxon>Qingdaovirus J21</taxon>
    </lineage>
</organism>
<keyword evidence="2" id="KW-1185">Reference proteome</keyword>
<sequence>MTFHEHIQERGGGFCKQRVNCFVDSENQIITFPLWTTNGKLVGYQRYDWRADKLRNNSDKGKYYTYRDKNILSCWGVDCNDLTSTEDLFVVEGVWDAISVINTGRRCVAVLSNNPQNLKVWFRTLPCKTIALCDGDKAGKMLSKVCDKSVILPEGVDCNDMSLTTLDDYLKENL</sequence>
<dbReference type="SUPFAM" id="SSF56731">
    <property type="entry name" value="DNA primase core"/>
    <property type="match status" value="1"/>
</dbReference>
<evidence type="ECO:0008006" key="3">
    <source>
        <dbReference type="Google" id="ProtNLM"/>
    </source>
</evidence>
<dbReference type="EMBL" id="MF370964">
    <property type="protein sequence ID" value="ASU03291.1"/>
    <property type="molecule type" value="Genomic_DNA"/>
</dbReference>
<dbReference type="RefSeq" id="YP_009791432.1">
    <property type="nucleotide sequence ID" value="NC_047839.1"/>
</dbReference>
<name>A0A223LGY7_9CAUD</name>
<dbReference type="InterPro" id="IPR034154">
    <property type="entry name" value="TOPRIM_DnaG/twinkle"/>
</dbReference>
<accession>A0A223LGY7</accession>
<reference evidence="1 2" key="1">
    <citation type="submission" date="2017-06" db="EMBL/GenBank/DDBJ databases">
        <title>A Novel Lytic Pseudoalteromonas phage Isolated from Qingdao coast of China.</title>
        <authorList>
            <person name="Li H."/>
        </authorList>
    </citation>
    <scope>NUCLEOTIDE SEQUENCE [LARGE SCALE GENOMIC DNA]</scope>
</reference>
<dbReference type="Gene3D" id="3.40.1360.10">
    <property type="match status" value="1"/>
</dbReference>
<dbReference type="Proteomes" id="UP000222256">
    <property type="component" value="Segment"/>
</dbReference>
<proteinExistence type="predicted"/>